<dbReference type="InterPro" id="IPR052942">
    <property type="entry name" value="LPS_cholinephosphotransferase"/>
</dbReference>
<dbReference type="GO" id="GO:0016740">
    <property type="term" value="F:transferase activity"/>
    <property type="evidence" value="ECO:0007669"/>
    <property type="project" value="UniProtKB-KW"/>
</dbReference>
<dbReference type="EMBL" id="NJGI01000001">
    <property type="protein sequence ID" value="PGH21671.1"/>
    <property type="molecule type" value="Genomic_DNA"/>
</dbReference>
<keyword evidence="2" id="KW-0808">Transferase</keyword>
<accession>A0A2B7YKT2</accession>
<dbReference type="RefSeq" id="WP_098701848.1">
    <property type="nucleotide sequence ID" value="NZ_NJGI01000001.1"/>
</dbReference>
<comment type="caution">
    <text evidence="2">The sequence shown here is derived from an EMBL/GenBank/DDBJ whole genome shotgun (WGS) entry which is preliminary data.</text>
</comment>
<evidence type="ECO:0000313" key="2">
    <source>
        <dbReference type="EMBL" id="PGH21671.1"/>
    </source>
</evidence>
<evidence type="ECO:0000259" key="1">
    <source>
        <dbReference type="Pfam" id="PF04991"/>
    </source>
</evidence>
<dbReference type="Proteomes" id="UP000222862">
    <property type="component" value="Unassembled WGS sequence"/>
</dbReference>
<dbReference type="Pfam" id="PF04991">
    <property type="entry name" value="LicD"/>
    <property type="match status" value="1"/>
</dbReference>
<gene>
    <name evidence="2" type="ORF">RN96_00040</name>
</gene>
<proteinExistence type="predicted"/>
<protein>
    <submittedName>
        <fullName evidence="2">Lipopolysaccharide cholinephosphotransferase</fullName>
    </submittedName>
</protein>
<dbReference type="PANTHER" id="PTHR43404">
    <property type="entry name" value="LIPOPOLYSACCHARIDE CHOLINEPHOSPHOTRANSFERASE LICD"/>
    <property type="match status" value="1"/>
</dbReference>
<dbReference type="PANTHER" id="PTHR43404:SF2">
    <property type="entry name" value="LIPOPOLYSACCHARIDE CHOLINEPHOSPHOTRANSFERASE LICD"/>
    <property type="match status" value="1"/>
</dbReference>
<dbReference type="AlphaFoldDB" id="A0A2B7YKT2"/>
<sequence>MYNSTELRKIQEKKLEILIDVVKFCTEKKIKYWLDSGTLLGAVRHGGFIPWDDDIDIVIMEEDAKFLKENYQSENFEIVNTSKEVNFYKAISKKEKVQVGDTITDLDIDIFLVSYYPNSLLLKFWNSFFHLKRNKIERFSLTLFFTNMLINLKRKLEKTKLFNYKNIERKMNSIITKAKKGKKVMPNIAYTPDCGFHLIIWKEDEIFPLKKIKFEGVEFNVPNNYDTYLKKLYYSYMDLPPKEKRFPEHYQGSDFKIIKK</sequence>
<dbReference type="GO" id="GO:0009100">
    <property type="term" value="P:glycoprotein metabolic process"/>
    <property type="evidence" value="ECO:0007669"/>
    <property type="project" value="UniProtKB-ARBA"/>
</dbReference>
<organism evidence="2 3">
    <name type="scientific">Fusobacterium nucleatum subsp. polymorphum</name>
    <name type="common">Fusobacterium polymorphum</name>
    <dbReference type="NCBI Taxonomy" id="76857"/>
    <lineage>
        <taxon>Bacteria</taxon>
        <taxon>Fusobacteriati</taxon>
        <taxon>Fusobacteriota</taxon>
        <taxon>Fusobacteriia</taxon>
        <taxon>Fusobacteriales</taxon>
        <taxon>Fusobacteriaceae</taxon>
        <taxon>Fusobacterium</taxon>
    </lineage>
</organism>
<dbReference type="InterPro" id="IPR007074">
    <property type="entry name" value="LicD/FKTN/FKRP_NTP_transf"/>
</dbReference>
<feature type="domain" description="LicD/FKTN/FKRP nucleotidyltransferase" evidence="1">
    <location>
        <begin position="25"/>
        <end position="233"/>
    </location>
</feature>
<name>A0A2B7YKT2_FUSNP</name>
<evidence type="ECO:0000313" key="3">
    <source>
        <dbReference type="Proteomes" id="UP000222862"/>
    </source>
</evidence>
<reference evidence="2 3" key="1">
    <citation type="submission" date="2017-06" db="EMBL/GenBank/DDBJ databases">
        <title>Genome sequencing of Fusobacterium nucleatum subsp. polymorphum KCOM 1232 (=ChDC F37).</title>
        <authorList>
            <person name="Kook J.-K."/>
            <person name="Park S.-N."/>
            <person name="Lim Y.K."/>
            <person name="Roh H."/>
        </authorList>
    </citation>
    <scope>NUCLEOTIDE SEQUENCE [LARGE SCALE GENOMIC DNA]</scope>
    <source>
        <strain evidence="3">KCOM 1232 ( ChDC F37)</strain>
    </source>
</reference>